<reference evidence="3" key="1">
    <citation type="journal article" date="2007" name="Plant Cell">
        <title>Dothideomycete-plant interactions illuminated by genome sequencing and EST analysis of the wheat pathogen Stagonospora nodorum.</title>
        <authorList>
            <person name="Hane J.K."/>
            <person name="Lowe R.G."/>
            <person name="Solomon P.S."/>
            <person name="Tan K.C."/>
            <person name="Schoch C.L."/>
            <person name="Spatafora J.W."/>
            <person name="Crous P.W."/>
            <person name="Kodira C."/>
            <person name="Birren B.W."/>
            <person name="Galagan J.E."/>
            <person name="Torriani S.F."/>
            <person name="McDonald B.A."/>
            <person name="Oliver R.P."/>
        </authorList>
    </citation>
    <scope>NUCLEOTIDE SEQUENCE [LARGE SCALE GENOMIC DNA]</scope>
    <source>
        <strain evidence="3">SN15 / ATCC MYA-4574 / FGSC 10173</strain>
    </source>
</reference>
<dbReference type="InParanoid" id="Q0U050"/>
<evidence type="ECO:0000313" key="2">
    <source>
        <dbReference type="EMBL" id="EAT77753.2"/>
    </source>
</evidence>
<dbReference type="eggNOG" id="KOG1216">
    <property type="taxonomic scope" value="Eukaryota"/>
</dbReference>
<organism evidence="2 3">
    <name type="scientific">Phaeosphaeria nodorum (strain SN15 / ATCC MYA-4574 / FGSC 10173)</name>
    <name type="common">Glume blotch fungus</name>
    <name type="synonym">Parastagonospora nodorum</name>
    <dbReference type="NCBI Taxonomy" id="321614"/>
    <lineage>
        <taxon>Eukaryota</taxon>
        <taxon>Fungi</taxon>
        <taxon>Dikarya</taxon>
        <taxon>Ascomycota</taxon>
        <taxon>Pezizomycotina</taxon>
        <taxon>Dothideomycetes</taxon>
        <taxon>Pleosporomycetidae</taxon>
        <taxon>Pleosporales</taxon>
        <taxon>Pleosporineae</taxon>
        <taxon>Phaeosphaeriaceae</taxon>
        <taxon>Parastagonospora</taxon>
    </lineage>
</organism>
<sequence>MSIFTKTTDFAFTGGALPNNLAFKGSAQQQVEDAEVRGAQLELQLETALGQNRLLSAELVKAKDLARSAFRQLRTSGAPSLQQEKNMADNSSTFDKLQELEQKVEDLQKKDAEASKVIEQYEGDLIRKAGAIKERSSELSKAQEELKKARQHLEDTKKAHEGDLERLNGDYEKLAKANEKLQRDVDDHKANATHNESILARAYADQENIRAAYNALTRTKDDAEAQTLDLQMRYDSLYEQWQEDRSKIDDLESRVELAVTLQESVENLKADLAYRDEQIRQYPHMLLVKDERIASLELQYQKERERNMHAADAAAKATLAAATSHNNEAPPALGDLGTSLADELSDWNEDDFNDHESDTHEVPENELSPVSVIETAPIAPPGQRLSIDQTESVSVVPVAVPSQRLSLGAFKTTSTSPIDVPAQHLSIGASEEYFSRLSTSASEEYFSVSPVEVPTQRLSIGAFETTGTSPIEVPTQRLSTDASEYFSMSPIDIVAPPHTLGAVDEINNISPIEVVEASAPTLTLSINEAASVTPIERAITFASTSMQTDLQDLTAEIVDAASVITTPVAPAVVASTTTSTQTETPRLTSSIVDTASVTVQPTVPASNHDLAPITTLHESAPIQARHATRATSGISSITVTHDCIPVEVCSPSPTTTTASVQTFEASAPEDQTDLVEDQARVIEDKDRTIEDLRRIIDEPHITEEQPHVISQLHRNTQNVKPNTTSFSQVIYFIAALVSFLAVWQWMKVKAWETANGYTSSSGSSYNTGGAYGNGRHLLGIPLAQDIGAYWWTEQIANIASRAIAGYEKWAGIEYVATY</sequence>
<dbReference type="Proteomes" id="UP000001055">
    <property type="component" value="Unassembled WGS sequence"/>
</dbReference>
<dbReference type="KEGG" id="pno:SNOG_14901"/>
<proteinExistence type="predicted"/>
<accession>Q0U050</accession>
<gene>
    <name evidence="2" type="ORF">SNOG_14901</name>
</gene>
<protein>
    <submittedName>
        <fullName evidence="2">Uncharacterized protein</fullName>
    </submittedName>
</protein>
<dbReference type="EMBL" id="CH445358">
    <property type="protein sequence ID" value="EAT77753.2"/>
    <property type="molecule type" value="Genomic_DNA"/>
</dbReference>
<dbReference type="RefSeq" id="XP_001805071.1">
    <property type="nucleotide sequence ID" value="XM_001805019.1"/>
</dbReference>
<evidence type="ECO:0000256" key="1">
    <source>
        <dbReference type="SAM" id="Coils"/>
    </source>
</evidence>
<dbReference type="STRING" id="321614.Q0U050"/>
<evidence type="ECO:0000313" key="3">
    <source>
        <dbReference type="Proteomes" id="UP000001055"/>
    </source>
</evidence>
<dbReference type="AlphaFoldDB" id="Q0U050"/>
<feature type="coiled-coil region" evidence="1">
    <location>
        <begin position="90"/>
        <end position="226"/>
    </location>
</feature>
<keyword evidence="1" id="KW-0175">Coiled coil</keyword>
<dbReference type="VEuPathDB" id="FungiDB:JI435_149010"/>
<dbReference type="GeneID" id="5981998"/>
<dbReference type="HOGENOM" id="CLU_400079_0_0_1"/>
<name>Q0U050_PHANO</name>